<keyword evidence="4" id="KW-0175">Coiled coil</keyword>
<evidence type="ECO:0000313" key="6">
    <source>
        <dbReference type="Proteomes" id="UP001604277"/>
    </source>
</evidence>
<protein>
    <submittedName>
        <fullName evidence="5">S-ribonuclease binding protein 1</fullName>
    </submittedName>
</protein>
<sequence length="306" mass="34889">MTSFPPPSPPPQPPARLPQHQKFKRFRDSYNIDSQISPEFNTLNLYDHHAPFMPPFQVEGLAPGPVQEENRLDLQWNSWLEPKKKSPKVQNFLENSNNNNSQISSVEFLQAQSVSTGLGLSLEPTSALLRLVGDDLDREFQRQDAETDRYIKFQGEQLRQAILEKVRSTQLLTISYVEDKVLQKLRKKEVEVEDIKKKNMELELQIERFSSEANAWQKRANYNENMINTLKINLQQVYAQDMGSKEGCVDSEGNDTASCSVGQAMDFHVLCNDSSEMKKLLTCKNGLTYPQNGRKLATSTTPGYCL</sequence>
<evidence type="ECO:0000256" key="3">
    <source>
        <dbReference type="ARBA" id="ARBA00022833"/>
    </source>
</evidence>
<dbReference type="Proteomes" id="UP001604277">
    <property type="component" value="Unassembled WGS sequence"/>
</dbReference>
<keyword evidence="6" id="KW-1185">Reference proteome</keyword>
<proteinExistence type="predicted"/>
<keyword evidence="3" id="KW-0862">Zinc</keyword>
<dbReference type="AlphaFoldDB" id="A0ABD1U7D5"/>
<dbReference type="GO" id="GO:0008270">
    <property type="term" value="F:zinc ion binding"/>
    <property type="evidence" value="ECO:0007669"/>
    <property type="project" value="UniProtKB-KW"/>
</dbReference>
<dbReference type="PANTHER" id="PTHR42647">
    <property type="entry name" value="SBP (S-RIBONUCLEASE BINDING PROTEIN) FAMILY PROTEIN"/>
    <property type="match status" value="1"/>
</dbReference>
<reference evidence="6" key="1">
    <citation type="submission" date="2024-07" db="EMBL/GenBank/DDBJ databases">
        <title>Two chromosome-level genome assemblies of Korean endemic species Abeliophyllum distichum and Forsythia ovata (Oleaceae).</title>
        <authorList>
            <person name="Jang H."/>
        </authorList>
    </citation>
    <scope>NUCLEOTIDE SEQUENCE [LARGE SCALE GENOMIC DNA]</scope>
</reference>
<keyword evidence="2" id="KW-0863">Zinc-finger</keyword>
<accession>A0ABD1U7D5</accession>
<dbReference type="PANTHER" id="PTHR42647:SF10">
    <property type="entry name" value="F2G19.2"/>
    <property type="match status" value="1"/>
</dbReference>
<evidence type="ECO:0000313" key="5">
    <source>
        <dbReference type="EMBL" id="KAL2520934.1"/>
    </source>
</evidence>
<organism evidence="5 6">
    <name type="scientific">Forsythia ovata</name>
    <dbReference type="NCBI Taxonomy" id="205694"/>
    <lineage>
        <taxon>Eukaryota</taxon>
        <taxon>Viridiplantae</taxon>
        <taxon>Streptophyta</taxon>
        <taxon>Embryophyta</taxon>
        <taxon>Tracheophyta</taxon>
        <taxon>Spermatophyta</taxon>
        <taxon>Magnoliopsida</taxon>
        <taxon>eudicotyledons</taxon>
        <taxon>Gunneridae</taxon>
        <taxon>Pentapetalae</taxon>
        <taxon>asterids</taxon>
        <taxon>lamiids</taxon>
        <taxon>Lamiales</taxon>
        <taxon>Oleaceae</taxon>
        <taxon>Forsythieae</taxon>
        <taxon>Forsythia</taxon>
    </lineage>
</organism>
<dbReference type="EMBL" id="JBFOLJ010000007">
    <property type="protein sequence ID" value="KAL2520934.1"/>
    <property type="molecule type" value="Genomic_DNA"/>
</dbReference>
<evidence type="ECO:0000256" key="4">
    <source>
        <dbReference type="SAM" id="Coils"/>
    </source>
</evidence>
<keyword evidence="1" id="KW-0479">Metal-binding</keyword>
<gene>
    <name evidence="5" type="ORF">Fot_24857</name>
</gene>
<evidence type="ECO:0000256" key="1">
    <source>
        <dbReference type="ARBA" id="ARBA00022723"/>
    </source>
</evidence>
<feature type="coiled-coil region" evidence="4">
    <location>
        <begin position="178"/>
        <end position="219"/>
    </location>
</feature>
<evidence type="ECO:0000256" key="2">
    <source>
        <dbReference type="ARBA" id="ARBA00022771"/>
    </source>
</evidence>
<name>A0ABD1U7D5_9LAMI</name>
<comment type="caution">
    <text evidence="5">The sequence shown here is derived from an EMBL/GenBank/DDBJ whole genome shotgun (WGS) entry which is preliminary data.</text>
</comment>